<sequence>MDPRIIDILRYSALTVVLLVASLFVHKHYRRHVAKKEIVAELQSITTDSSFYRQFEAEAAHATLLQSVALIQQASDLGLTPTELFDRVFLHDQMDDFGESPSTDYPVKEELARNTLTSAYESAKRLEILNDKADISDLQDGRMPISLSGTPVILPLIDPKLSPGLEKIIPNLEILPADRANSERELTAIETAAARKLAKDLATAGLIENTIAERIVEHYQSKKKVASEDAATE</sequence>
<evidence type="ECO:0000313" key="2">
    <source>
        <dbReference type="Proteomes" id="UP001596472"/>
    </source>
</evidence>
<proteinExistence type="predicted"/>
<protein>
    <recommendedName>
        <fullName evidence="3">DUF4230 domain-containing protein</fullName>
    </recommendedName>
</protein>
<gene>
    <name evidence="1" type="ORF">ACFQY0_16650</name>
</gene>
<evidence type="ECO:0000313" key="1">
    <source>
        <dbReference type="EMBL" id="MFC7338828.1"/>
    </source>
</evidence>
<accession>A0ABW2LAX9</accession>
<dbReference type="EMBL" id="JBHTBS010000010">
    <property type="protein sequence ID" value="MFC7338828.1"/>
    <property type="molecule type" value="Genomic_DNA"/>
</dbReference>
<name>A0ABW2LAX9_9BACT</name>
<dbReference type="RefSeq" id="WP_379714709.1">
    <property type="nucleotide sequence ID" value="NZ_JBHTBS010000010.1"/>
</dbReference>
<evidence type="ECO:0008006" key="3">
    <source>
        <dbReference type="Google" id="ProtNLM"/>
    </source>
</evidence>
<dbReference type="Proteomes" id="UP001596472">
    <property type="component" value="Unassembled WGS sequence"/>
</dbReference>
<keyword evidence="2" id="KW-1185">Reference proteome</keyword>
<reference evidence="2" key="1">
    <citation type="journal article" date="2019" name="Int. J. Syst. Evol. Microbiol.">
        <title>The Global Catalogue of Microorganisms (GCM) 10K type strain sequencing project: providing services to taxonomists for standard genome sequencing and annotation.</title>
        <authorList>
            <consortium name="The Broad Institute Genomics Platform"/>
            <consortium name="The Broad Institute Genome Sequencing Center for Infectious Disease"/>
            <person name="Wu L."/>
            <person name="Ma J."/>
        </authorList>
    </citation>
    <scope>NUCLEOTIDE SEQUENCE [LARGE SCALE GENOMIC DNA]</scope>
    <source>
        <strain evidence="2">CGMCC 4.1467</strain>
    </source>
</reference>
<comment type="caution">
    <text evidence="1">The sequence shown here is derived from an EMBL/GenBank/DDBJ whole genome shotgun (WGS) entry which is preliminary data.</text>
</comment>
<organism evidence="1 2">
    <name type="scientific">Haloferula chungangensis</name>
    <dbReference type="NCBI Taxonomy" id="1048331"/>
    <lineage>
        <taxon>Bacteria</taxon>
        <taxon>Pseudomonadati</taxon>
        <taxon>Verrucomicrobiota</taxon>
        <taxon>Verrucomicrobiia</taxon>
        <taxon>Verrucomicrobiales</taxon>
        <taxon>Verrucomicrobiaceae</taxon>
        <taxon>Haloferula</taxon>
    </lineage>
</organism>